<evidence type="ECO:0000313" key="3">
    <source>
        <dbReference type="Proteomes" id="UP001500325"/>
    </source>
</evidence>
<dbReference type="InterPro" id="IPR037523">
    <property type="entry name" value="VOC_core"/>
</dbReference>
<reference evidence="3" key="1">
    <citation type="journal article" date="2019" name="Int. J. Syst. Evol. Microbiol.">
        <title>The Global Catalogue of Microorganisms (GCM) 10K type strain sequencing project: providing services to taxonomists for standard genome sequencing and annotation.</title>
        <authorList>
            <consortium name="The Broad Institute Genomics Platform"/>
            <consortium name="The Broad Institute Genome Sequencing Center for Infectious Disease"/>
            <person name="Wu L."/>
            <person name="Ma J."/>
        </authorList>
    </citation>
    <scope>NUCLEOTIDE SEQUENCE [LARGE SCALE GENOMIC DNA]</scope>
    <source>
        <strain evidence="3">JCM 18055</strain>
    </source>
</reference>
<dbReference type="PANTHER" id="PTHR36503">
    <property type="entry name" value="BLR2520 PROTEIN"/>
    <property type="match status" value="1"/>
</dbReference>
<dbReference type="Proteomes" id="UP001500325">
    <property type="component" value="Unassembled WGS sequence"/>
</dbReference>
<dbReference type="InterPro" id="IPR004360">
    <property type="entry name" value="Glyas_Fos-R_dOase_dom"/>
</dbReference>
<sequence length="138" mass="14571">MALRPTTRPSTTVFEIVTADLAKALAFYRTLGLDVPDGAEDQPHVELALPGGNRLAFDTEATIASFTADWTPPTGEGRLALAFGYGTPADVDAAHAALTSAGAPSEREPFDAFWGQRYATVHDPDGTHVDLFAALPTT</sequence>
<dbReference type="PROSITE" id="PS51819">
    <property type="entry name" value="VOC"/>
    <property type="match status" value="1"/>
</dbReference>
<dbReference type="InterPro" id="IPR029068">
    <property type="entry name" value="Glyas_Bleomycin-R_OHBP_Dase"/>
</dbReference>
<dbReference type="PANTHER" id="PTHR36503:SF3">
    <property type="entry name" value="BLR0126 PROTEIN"/>
    <property type="match status" value="1"/>
</dbReference>
<protein>
    <submittedName>
        <fullName evidence="2">VOC family protein</fullName>
    </submittedName>
</protein>
<dbReference type="RefSeq" id="WP_345378700.1">
    <property type="nucleotide sequence ID" value="NZ_BAABIC010000003.1"/>
</dbReference>
<proteinExistence type="predicted"/>
<comment type="caution">
    <text evidence="2">The sequence shown here is derived from an EMBL/GenBank/DDBJ whole genome shotgun (WGS) entry which is preliminary data.</text>
</comment>
<feature type="domain" description="VOC" evidence="1">
    <location>
        <begin position="8"/>
        <end position="134"/>
    </location>
</feature>
<evidence type="ECO:0000313" key="2">
    <source>
        <dbReference type="EMBL" id="GAA4679232.1"/>
    </source>
</evidence>
<dbReference type="Gene3D" id="3.10.180.10">
    <property type="entry name" value="2,3-Dihydroxybiphenyl 1,2-Dioxygenase, domain 1"/>
    <property type="match status" value="1"/>
</dbReference>
<evidence type="ECO:0000259" key="1">
    <source>
        <dbReference type="PROSITE" id="PS51819"/>
    </source>
</evidence>
<gene>
    <name evidence="2" type="ORF">GCM10023215_10340</name>
</gene>
<keyword evidence="3" id="KW-1185">Reference proteome</keyword>
<organism evidence="2 3">
    <name type="scientific">Pseudonocardia yuanmonensis</name>
    <dbReference type="NCBI Taxonomy" id="1095914"/>
    <lineage>
        <taxon>Bacteria</taxon>
        <taxon>Bacillati</taxon>
        <taxon>Actinomycetota</taxon>
        <taxon>Actinomycetes</taxon>
        <taxon>Pseudonocardiales</taxon>
        <taxon>Pseudonocardiaceae</taxon>
        <taxon>Pseudonocardia</taxon>
    </lineage>
</organism>
<accession>A0ABP8W2V2</accession>
<dbReference type="SUPFAM" id="SSF54593">
    <property type="entry name" value="Glyoxalase/Bleomycin resistance protein/Dihydroxybiphenyl dioxygenase"/>
    <property type="match status" value="1"/>
</dbReference>
<dbReference type="EMBL" id="BAABIC010000003">
    <property type="protein sequence ID" value="GAA4679232.1"/>
    <property type="molecule type" value="Genomic_DNA"/>
</dbReference>
<dbReference type="Pfam" id="PF00903">
    <property type="entry name" value="Glyoxalase"/>
    <property type="match status" value="1"/>
</dbReference>
<name>A0ABP8W2V2_9PSEU</name>